<dbReference type="SUPFAM" id="SSF53383">
    <property type="entry name" value="PLP-dependent transferases"/>
    <property type="match status" value="1"/>
</dbReference>
<comment type="pathway">
    <text evidence="2 10">Cofactor biosynthesis; biotin biosynthesis.</text>
</comment>
<evidence type="ECO:0000256" key="5">
    <source>
        <dbReference type="ARBA" id="ARBA00022679"/>
    </source>
</evidence>
<dbReference type="Proteomes" id="UP000249061">
    <property type="component" value="Unassembled WGS sequence"/>
</dbReference>
<dbReference type="EC" id="2.3.1.47" evidence="10"/>
<organism evidence="12 13">
    <name type="scientific">Archangium gephyra</name>
    <dbReference type="NCBI Taxonomy" id="48"/>
    <lineage>
        <taxon>Bacteria</taxon>
        <taxon>Pseudomonadati</taxon>
        <taxon>Myxococcota</taxon>
        <taxon>Myxococcia</taxon>
        <taxon>Myxococcales</taxon>
        <taxon>Cystobacterineae</taxon>
        <taxon>Archangiaceae</taxon>
        <taxon>Archangium</taxon>
    </lineage>
</organism>
<evidence type="ECO:0000256" key="1">
    <source>
        <dbReference type="ARBA" id="ARBA00001933"/>
    </source>
</evidence>
<keyword evidence="7 9" id="KW-0663">Pyridoxal phosphate</keyword>
<dbReference type="Gene3D" id="3.40.640.10">
    <property type="entry name" value="Type I PLP-dependent aspartate aminotransferase-like (Major domain)"/>
    <property type="match status" value="1"/>
</dbReference>
<proteinExistence type="inferred from homology"/>
<evidence type="ECO:0000256" key="7">
    <source>
        <dbReference type="ARBA" id="ARBA00022898"/>
    </source>
</evidence>
<comment type="function">
    <text evidence="10">Catalyzes the decarboxylative condensation of pimeloyl-[acyl-carrier protein] and L-alanine to produce 8-amino-7-oxononanoate (AON), [acyl-carrier protein], and carbon dioxide.</text>
</comment>
<dbReference type="EMBL" id="QFQP01000001">
    <property type="protein sequence ID" value="PZR18675.1"/>
    <property type="molecule type" value="Genomic_DNA"/>
</dbReference>
<evidence type="ECO:0000256" key="2">
    <source>
        <dbReference type="ARBA" id="ARBA00004746"/>
    </source>
</evidence>
<evidence type="ECO:0000256" key="6">
    <source>
        <dbReference type="ARBA" id="ARBA00022756"/>
    </source>
</evidence>
<dbReference type="InterPro" id="IPR004723">
    <property type="entry name" value="AONS_Archaea/Proteobacteria"/>
</dbReference>
<keyword evidence="6" id="KW-0093">Biotin biosynthesis</keyword>
<dbReference type="GO" id="GO:0008710">
    <property type="term" value="F:8-amino-7-oxononanoate synthase activity"/>
    <property type="evidence" value="ECO:0007669"/>
    <property type="project" value="UniProtKB-UniRule"/>
</dbReference>
<dbReference type="NCBIfam" id="TIGR00858">
    <property type="entry name" value="bioF"/>
    <property type="match status" value="1"/>
</dbReference>
<evidence type="ECO:0000256" key="4">
    <source>
        <dbReference type="ARBA" id="ARBA00011738"/>
    </source>
</evidence>
<dbReference type="PROSITE" id="PS00599">
    <property type="entry name" value="AA_TRANSFER_CLASS_2"/>
    <property type="match status" value="1"/>
</dbReference>
<feature type="domain" description="Aminotransferase class I/classII large" evidence="11">
    <location>
        <begin position="43"/>
        <end position="371"/>
    </location>
</feature>
<protein>
    <recommendedName>
        <fullName evidence="10">8-amino-7-ketopelargonate synthase</fullName>
        <ecNumber evidence="10">2.3.1.47</ecNumber>
    </recommendedName>
</protein>
<dbReference type="GO" id="GO:0030170">
    <property type="term" value="F:pyridoxal phosphate binding"/>
    <property type="evidence" value="ECO:0007669"/>
    <property type="project" value="InterPro"/>
</dbReference>
<reference evidence="12 13" key="1">
    <citation type="submission" date="2017-08" db="EMBL/GenBank/DDBJ databases">
        <title>Infants hospitalized years apart are colonized by the same room-sourced microbial strains.</title>
        <authorList>
            <person name="Brooks B."/>
            <person name="Olm M.R."/>
            <person name="Firek B.A."/>
            <person name="Baker R."/>
            <person name="Thomas B.C."/>
            <person name="Morowitz M.J."/>
            <person name="Banfield J.F."/>
        </authorList>
    </citation>
    <scope>NUCLEOTIDE SEQUENCE [LARGE SCALE GENOMIC DNA]</scope>
    <source>
        <strain evidence="12">S2_003_000_R2_14</strain>
    </source>
</reference>
<dbReference type="GO" id="GO:0009102">
    <property type="term" value="P:biotin biosynthetic process"/>
    <property type="evidence" value="ECO:0007669"/>
    <property type="project" value="UniProtKB-UniRule"/>
</dbReference>
<comment type="catalytic activity">
    <reaction evidence="8 10">
        <text>6-carboxyhexanoyl-[ACP] + L-alanine + H(+) = (8S)-8-amino-7-oxononanoate + holo-[ACP] + CO2</text>
        <dbReference type="Rhea" id="RHEA:42288"/>
        <dbReference type="Rhea" id="RHEA-COMP:9685"/>
        <dbReference type="Rhea" id="RHEA-COMP:9955"/>
        <dbReference type="ChEBI" id="CHEBI:15378"/>
        <dbReference type="ChEBI" id="CHEBI:16526"/>
        <dbReference type="ChEBI" id="CHEBI:57972"/>
        <dbReference type="ChEBI" id="CHEBI:64479"/>
        <dbReference type="ChEBI" id="CHEBI:78846"/>
        <dbReference type="ChEBI" id="CHEBI:149468"/>
        <dbReference type="EC" id="2.3.1.47"/>
    </reaction>
</comment>
<dbReference type="InterPro" id="IPR015424">
    <property type="entry name" value="PyrdxlP-dep_Trfase"/>
</dbReference>
<comment type="subunit">
    <text evidence="4 10">Homodimer.</text>
</comment>
<dbReference type="InterPro" id="IPR050087">
    <property type="entry name" value="AON_synthase_class-II"/>
</dbReference>
<gene>
    <name evidence="12" type="primary">bioF</name>
    <name evidence="12" type="ORF">DI536_01990</name>
</gene>
<dbReference type="AlphaFoldDB" id="A0A2W5U4V8"/>
<evidence type="ECO:0000256" key="3">
    <source>
        <dbReference type="ARBA" id="ARBA00010008"/>
    </source>
</evidence>
<dbReference type="PANTHER" id="PTHR13693:SF100">
    <property type="entry name" value="8-AMINO-7-OXONONANOATE SYNTHASE"/>
    <property type="match status" value="1"/>
</dbReference>
<dbReference type="CDD" id="cd06454">
    <property type="entry name" value="KBL_like"/>
    <property type="match status" value="1"/>
</dbReference>
<comment type="similarity">
    <text evidence="3 10">Belongs to the class-II pyridoxal-phosphate-dependent aminotransferase family. BioF subfamily.</text>
</comment>
<comment type="cofactor">
    <cofactor evidence="1 9 10">
        <name>pyridoxal 5'-phosphate</name>
        <dbReference type="ChEBI" id="CHEBI:597326"/>
    </cofactor>
</comment>
<dbReference type="Gene3D" id="3.90.1150.10">
    <property type="entry name" value="Aspartate Aminotransferase, domain 1"/>
    <property type="match status" value="1"/>
</dbReference>
<dbReference type="PANTHER" id="PTHR13693">
    <property type="entry name" value="CLASS II AMINOTRANSFERASE/8-AMINO-7-OXONONANOATE SYNTHASE"/>
    <property type="match status" value="1"/>
</dbReference>
<dbReference type="InterPro" id="IPR015421">
    <property type="entry name" value="PyrdxlP-dep_Trfase_major"/>
</dbReference>
<keyword evidence="5 10" id="KW-0808">Transferase</keyword>
<dbReference type="Pfam" id="PF00155">
    <property type="entry name" value="Aminotran_1_2"/>
    <property type="match status" value="1"/>
</dbReference>
<dbReference type="InterPro" id="IPR001917">
    <property type="entry name" value="Aminotrans_II_pyridoxalP_BS"/>
</dbReference>
<dbReference type="UniPathway" id="UPA00078"/>
<feature type="modified residue" description="N6-(pyridoxal phosphate)lysine" evidence="9">
    <location>
        <position position="238"/>
    </location>
</feature>
<dbReference type="InterPro" id="IPR015422">
    <property type="entry name" value="PyrdxlP-dep_Trfase_small"/>
</dbReference>
<comment type="caution">
    <text evidence="12">The sequence shown here is derived from an EMBL/GenBank/DDBJ whole genome shotgun (WGS) entry which is preliminary data.</text>
</comment>
<evidence type="ECO:0000313" key="12">
    <source>
        <dbReference type="EMBL" id="PZR18675.1"/>
    </source>
</evidence>
<accession>A0A2W5U4V8</accession>
<evidence type="ECO:0000313" key="13">
    <source>
        <dbReference type="Proteomes" id="UP000249061"/>
    </source>
</evidence>
<evidence type="ECO:0000259" key="11">
    <source>
        <dbReference type="Pfam" id="PF00155"/>
    </source>
</evidence>
<evidence type="ECO:0000256" key="8">
    <source>
        <dbReference type="ARBA" id="ARBA00047715"/>
    </source>
</evidence>
<sequence length="397" mass="42052">MPRLADSWAKEALASLEAQALRRHLEPLQTPQGPRVCVAGRAYLNFSSNDYLGLANDADVVAAGRAALERHGAGAGASRLVVGDSEAHHALERALAQFEGTEAALLFNSGYAANLGVLTAMFGPGDVIFSDALNHASLIDGCRLSRAQVVVYRHRDVEHLEALIRVHAGRRRAVVTDTVFSMDGDRAPLKSIGALCEQYGLALMVDEAHGTGVLGENGRGLCELEGVEPDFHVGTLSKALGGFGAYVCCTSAVREVLFNKARSLVFSTALPPAVCVAATVALEKLKDPSRRARLSARVEQLAKGLGLAPDSAVFSVVLGDPEVAMGVSQRLREKRLLVKAIRPPTVPVGTSRLRISVSAAHSEEDVALLLKELHVEVPATAVGGPGRAALRMEREDT</sequence>
<name>A0A2W5U4V8_9BACT</name>
<dbReference type="InterPro" id="IPR004839">
    <property type="entry name" value="Aminotransferase_I/II_large"/>
</dbReference>
<evidence type="ECO:0000256" key="9">
    <source>
        <dbReference type="PIRSR" id="PIRSR604723-51"/>
    </source>
</evidence>
<evidence type="ECO:0000256" key="10">
    <source>
        <dbReference type="RuleBase" id="RU003693"/>
    </source>
</evidence>